<comment type="caution">
    <text evidence="2">The sequence shown here is derived from an EMBL/GenBank/DDBJ whole genome shotgun (WGS) entry which is preliminary data.</text>
</comment>
<gene>
    <name evidence="2" type="ORF">BaRGS_00023978</name>
</gene>
<dbReference type="AlphaFoldDB" id="A0ABD0KCE4"/>
<accession>A0ABD0KCE4</accession>
<dbReference type="Proteomes" id="UP001519460">
    <property type="component" value="Unassembled WGS sequence"/>
</dbReference>
<evidence type="ECO:0000256" key="1">
    <source>
        <dbReference type="SAM" id="MobiDB-lite"/>
    </source>
</evidence>
<organism evidence="2 3">
    <name type="scientific">Batillaria attramentaria</name>
    <dbReference type="NCBI Taxonomy" id="370345"/>
    <lineage>
        <taxon>Eukaryota</taxon>
        <taxon>Metazoa</taxon>
        <taxon>Spiralia</taxon>
        <taxon>Lophotrochozoa</taxon>
        <taxon>Mollusca</taxon>
        <taxon>Gastropoda</taxon>
        <taxon>Caenogastropoda</taxon>
        <taxon>Sorbeoconcha</taxon>
        <taxon>Cerithioidea</taxon>
        <taxon>Batillariidae</taxon>
        <taxon>Batillaria</taxon>
    </lineage>
</organism>
<sequence length="101" mass="11117">MERNTVIVVAVSLHRLYLLRAAVLPLSWYLLPDVRKAFTSLTERVLRRCGCPGGPLGERGEFSVAYSTLQESRDASTAPETAAAATGAERRHNPFNETETV</sequence>
<evidence type="ECO:0000313" key="3">
    <source>
        <dbReference type="Proteomes" id="UP001519460"/>
    </source>
</evidence>
<protein>
    <submittedName>
        <fullName evidence="2">Uncharacterized protein</fullName>
    </submittedName>
</protein>
<feature type="compositionally biased region" description="Low complexity" evidence="1">
    <location>
        <begin position="75"/>
        <end position="87"/>
    </location>
</feature>
<evidence type="ECO:0000313" key="2">
    <source>
        <dbReference type="EMBL" id="KAK7484804.1"/>
    </source>
</evidence>
<reference evidence="2 3" key="1">
    <citation type="journal article" date="2023" name="Sci. Data">
        <title>Genome assembly of the Korean intertidal mud-creeper Batillaria attramentaria.</title>
        <authorList>
            <person name="Patra A.K."/>
            <person name="Ho P.T."/>
            <person name="Jun S."/>
            <person name="Lee S.J."/>
            <person name="Kim Y."/>
            <person name="Won Y.J."/>
        </authorList>
    </citation>
    <scope>NUCLEOTIDE SEQUENCE [LARGE SCALE GENOMIC DNA]</scope>
    <source>
        <strain evidence="2">Wonlab-2016</strain>
    </source>
</reference>
<feature type="region of interest" description="Disordered" evidence="1">
    <location>
        <begin position="71"/>
        <end position="101"/>
    </location>
</feature>
<dbReference type="EMBL" id="JACVVK020000204">
    <property type="protein sequence ID" value="KAK7484804.1"/>
    <property type="molecule type" value="Genomic_DNA"/>
</dbReference>
<name>A0ABD0KCE4_9CAEN</name>
<proteinExistence type="predicted"/>
<keyword evidence="3" id="KW-1185">Reference proteome</keyword>